<organism evidence="3 4">
    <name type="scientific">Tanacetum coccineum</name>
    <dbReference type="NCBI Taxonomy" id="301880"/>
    <lineage>
        <taxon>Eukaryota</taxon>
        <taxon>Viridiplantae</taxon>
        <taxon>Streptophyta</taxon>
        <taxon>Embryophyta</taxon>
        <taxon>Tracheophyta</taxon>
        <taxon>Spermatophyta</taxon>
        <taxon>Magnoliopsida</taxon>
        <taxon>eudicotyledons</taxon>
        <taxon>Gunneridae</taxon>
        <taxon>Pentapetalae</taxon>
        <taxon>asterids</taxon>
        <taxon>campanulids</taxon>
        <taxon>Asterales</taxon>
        <taxon>Asteraceae</taxon>
        <taxon>Asteroideae</taxon>
        <taxon>Anthemideae</taxon>
        <taxon>Anthemidinae</taxon>
        <taxon>Tanacetum</taxon>
    </lineage>
</organism>
<feature type="region of interest" description="Disordered" evidence="1">
    <location>
        <begin position="46"/>
        <end position="76"/>
    </location>
</feature>
<protein>
    <submittedName>
        <fullName evidence="3">Retrovirus-related pol polyprotein from transposon TNT 1-94</fullName>
    </submittedName>
</protein>
<dbReference type="InterPro" id="IPR013103">
    <property type="entry name" value="RVT_2"/>
</dbReference>
<dbReference type="PANTHER" id="PTHR11439:SF483">
    <property type="entry name" value="PEPTIDE SYNTHASE GLIP-LIKE, PUTATIVE (AFU_ORTHOLOGUE AFUA_3G12920)-RELATED"/>
    <property type="match status" value="1"/>
</dbReference>
<feature type="domain" description="Reverse transcriptase Ty1/copia-type" evidence="2">
    <location>
        <begin position="146"/>
        <end position="235"/>
    </location>
</feature>
<proteinExistence type="predicted"/>
<dbReference type="EMBL" id="BQNB010016819">
    <property type="protein sequence ID" value="GJT56146.1"/>
    <property type="molecule type" value="Genomic_DNA"/>
</dbReference>
<feature type="compositionally biased region" description="Low complexity" evidence="1">
    <location>
        <begin position="509"/>
        <end position="532"/>
    </location>
</feature>
<reference evidence="3" key="1">
    <citation type="journal article" date="2022" name="Int. J. Mol. Sci.">
        <title>Draft Genome of Tanacetum Coccineum: Genomic Comparison of Closely Related Tanacetum-Family Plants.</title>
        <authorList>
            <person name="Yamashiro T."/>
            <person name="Shiraishi A."/>
            <person name="Nakayama K."/>
            <person name="Satake H."/>
        </authorList>
    </citation>
    <scope>NUCLEOTIDE SEQUENCE</scope>
</reference>
<dbReference type="CDD" id="cd09272">
    <property type="entry name" value="RNase_HI_RT_Ty1"/>
    <property type="match status" value="1"/>
</dbReference>
<evidence type="ECO:0000259" key="2">
    <source>
        <dbReference type="Pfam" id="PF07727"/>
    </source>
</evidence>
<reference evidence="3" key="2">
    <citation type="submission" date="2022-01" db="EMBL/GenBank/DDBJ databases">
        <authorList>
            <person name="Yamashiro T."/>
            <person name="Shiraishi A."/>
            <person name="Satake H."/>
            <person name="Nakayama K."/>
        </authorList>
    </citation>
    <scope>NUCLEOTIDE SEQUENCE</scope>
</reference>
<dbReference type="Pfam" id="PF07727">
    <property type="entry name" value="RVT_2"/>
    <property type="match status" value="1"/>
</dbReference>
<keyword evidence="4" id="KW-1185">Reference proteome</keyword>
<accession>A0ABQ5EYK4</accession>
<dbReference type="Proteomes" id="UP001151760">
    <property type="component" value="Unassembled WGS sequence"/>
</dbReference>
<name>A0ABQ5EYK4_9ASTR</name>
<sequence length="591" mass="66060">MPNPPPTPYVPPTKKDWDTLFQPMFDEYLNPPPSVASPVPAVVALDPVDSIDTPSSTTFDQDAPSSSTSQTPQETQPLVIPSGVEEEFHDIEVAHLDNDPFFGVLILELNSEESSSRDVIPTNVYSVNQPPEHLSKCTKEYPLDNVKLNELGGVLKNKARLVKRGYRQEEGINFEESFTPVARLEAIRIFIAYAAHKNMIVYQMDMKTAFLKGILREKVYVSQPDRFVDEDNPNHFSKGTADPTLFTQKEGKDILLVQIYIDDTIFASTDPALYETFSKIMCSKFKMSMMGKISFFLGLQISQSLRGIFLNQSKYALEIIKKYGMKTSDPVDTLMVEKSKLDADSQGKEVDPTHYHGMIGSFMYLTASRPDLDSCIALIAFTDADHAGFQDTKRSTSRSMHLLGDRLISWSSKKQKSTVISSTEAEYIALSGCCAQILWMRSQLTDRCAEGDVVLRQSYKPKSYGKLYYACPKSKPPKHFGCGFFLWKETRLRELMSSPGAPSYSAGHSTPPSYSSGPSTPPSYSSGPSTPTNYSLGSSRNRECSNCKHLRGKISVLKATMEMHMHPEQHTVNSAALFHEVLNEMEKLDLE</sequence>
<feature type="region of interest" description="Disordered" evidence="1">
    <location>
        <begin position="498"/>
        <end position="544"/>
    </location>
</feature>
<dbReference type="PANTHER" id="PTHR11439">
    <property type="entry name" value="GAG-POL-RELATED RETROTRANSPOSON"/>
    <property type="match status" value="1"/>
</dbReference>
<comment type="caution">
    <text evidence="3">The sequence shown here is derived from an EMBL/GenBank/DDBJ whole genome shotgun (WGS) entry which is preliminary data.</text>
</comment>
<gene>
    <name evidence="3" type="ORF">Tco_0991200</name>
</gene>
<evidence type="ECO:0000256" key="1">
    <source>
        <dbReference type="SAM" id="MobiDB-lite"/>
    </source>
</evidence>
<evidence type="ECO:0000313" key="4">
    <source>
        <dbReference type="Proteomes" id="UP001151760"/>
    </source>
</evidence>
<evidence type="ECO:0000313" key="3">
    <source>
        <dbReference type="EMBL" id="GJT56146.1"/>
    </source>
</evidence>
<feature type="compositionally biased region" description="Low complexity" evidence="1">
    <location>
        <begin position="64"/>
        <end position="76"/>
    </location>
</feature>